<dbReference type="InParanoid" id="E3LIY2"/>
<keyword evidence="1" id="KW-1133">Transmembrane helix</keyword>
<gene>
    <name evidence="2" type="ORF">CRE_09455</name>
</gene>
<keyword evidence="1" id="KW-0812">Transmembrane</keyword>
<name>E3LIY2_CAERE</name>
<reference evidence="2" key="1">
    <citation type="submission" date="2007-07" db="EMBL/GenBank/DDBJ databases">
        <title>PCAP assembly of the Caenorhabditis remanei genome.</title>
        <authorList>
            <consortium name="The Caenorhabditis remanei Sequencing Consortium"/>
            <person name="Wilson R.K."/>
        </authorList>
    </citation>
    <scope>NUCLEOTIDE SEQUENCE [LARGE SCALE GENOMIC DNA]</scope>
    <source>
        <strain evidence="2">PB4641</strain>
    </source>
</reference>
<dbReference type="InterPro" id="IPR053220">
    <property type="entry name" value="Nematode_rcpt-like_serp_H"/>
</dbReference>
<dbReference type="SUPFAM" id="SSF81321">
    <property type="entry name" value="Family A G protein-coupled receptor-like"/>
    <property type="match status" value="1"/>
</dbReference>
<sequence>MVGNEYLNFVLIGLFIIFVWTQIFFFFAITVNFIFGIKSQSQRTTQLQREFFKAVCIQVSLPFVVFMTAAGYILSTIYTNNYDMAFSNFSVIMISSHGLFSTIIMLFIHKPYRTETLKILGIKRFYKNNKVTVIQMSSSVTHNGFSSQ</sequence>
<dbReference type="OrthoDB" id="5866176at2759"/>
<dbReference type="EMBL" id="DS268409">
    <property type="protein sequence ID" value="EFO95520.1"/>
    <property type="molecule type" value="Genomic_DNA"/>
</dbReference>
<feature type="transmembrane region" description="Helical" evidence="1">
    <location>
        <begin position="6"/>
        <end position="35"/>
    </location>
</feature>
<dbReference type="AlphaFoldDB" id="E3LIY2"/>
<proteinExistence type="predicted"/>
<keyword evidence="1" id="KW-0472">Membrane</keyword>
<dbReference type="eggNOG" id="ENOG502THDD">
    <property type="taxonomic scope" value="Eukaryota"/>
</dbReference>
<feature type="transmembrane region" description="Helical" evidence="1">
    <location>
        <begin position="86"/>
        <end position="108"/>
    </location>
</feature>
<dbReference type="CTD" id="9820763"/>
<evidence type="ECO:0000313" key="3">
    <source>
        <dbReference type="Proteomes" id="UP000008281"/>
    </source>
</evidence>
<accession>E3LIY2</accession>
<dbReference type="InterPro" id="IPR019422">
    <property type="entry name" value="7TM_GPCR_serpentine_rcpt_Srh"/>
</dbReference>
<evidence type="ECO:0000256" key="1">
    <source>
        <dbReference type="SAM" id="Phobius"/>
    </source>
</evidence>
<evidence type="ECO:0000313" key="2">
    <source>
        <dbReference type="EMBL" id="EFO95520.1"/>
    </source>
</evidence>
<dbReference type="OMA" id="KAVCIQV"/>
<evidence type="ECO:0008006" key="4">
    <source>
        <dbReference type="Google" id="ProtNLM"/>
    </source>
</evidence>
<organism evidence="3">
    <name type="scientific">Caenorhabditis remanei</name>
    <name type="common">Caenorhabditis vulgaris</name>
    <dbReference type="NCBI Taxonomy" id="31234"/>
    <lineage>
        <taxon>Eukaryota</taxon>
        <taxon>Metazoa</taxon>
        <taxon>Ecdysozoa</taxon>
        <taxon>Nematoda</taxon>
        <taxon>Chromadorea</taxon>
        <taxon>Rhabditida</taxon>
        <taxon>Rhabditina</taxon>
        <taxon>Rhabditomorpha</taxon>
        <taxon>Rhabditoidea</taxon>
        <taxon>Rhabditidae</taxon>
        <taxon>Peloderinae</taxon>
        <taxon>Caenorhabditis</taxon>
    </lineage>
</organism>
<dbReference type="GeneID" id="9820763"/>
<feature type="transmembrane region" description="Helical" evidence="1">
    <location>
        <begin position="55"/>
        <end position="74"/>
    </location>
</feature>
<dbReference type="HOGENOM" id="CLU_1808024_0_0_1"/>
<dbReference type="KEGG" id="crq:GCK72_020341"/>
<dbReference type="PANTHER" id="PTHR22941:SF308">
    <property type="entry name" value="SERPENTINE RECEPTOR, CLASS H"/>
    <property type="match status" value="1"/>
</dbReference>
<dbReference type="Pfam" id="PF10318">
    <property type="entry name" value="7TM_GPCR_Srh"/>
    <property type="match status" value="1"/>
</dbReference>
<dbReference type="RefSeq" id="XP_003116624.2">
    <property type="nucleotide sequence ID" value="XM_003116576.2"/>
</dbReference>
<dbReference type="Proteomes" id="UP000008281">
    <property type="component" value="Unassembled WGS sequence"/>
</dbReference>
<protein>
    <recommendedName>
        <fullName evidence="4">Serpentine Receptor, class H</fullName>
    </recommendedName>
</protein>
<dbReference type="PANTHER" id="PTHR22941">
    <property type="entry name" value="SERPENTINE RECEPTOR"/>
    <property type="match status" value="1"/>
</dbReference>
<keyword evidence="3" id="KW-1185">Reference proteome</keyword>